<gene>
    <name evidence="1" type="ORF">QJ522_01685</name>
</gene>
<name>A0AAW6TWE3_9BACT</name>
<accession>A0AAW6TWE3</accession>
<keyword evidence="2" id="KW-1185">Reference proteome</keyword>
<comment type="caution">
    <text evidence="1">The sequence shown here is derived from an EMBL/GenBank/DDBJ whole genome shotgun (WGS) entry which is preliminary data.</text>
</comment>
<dbReference type="Proteomes" id="UP001431776">
    <property type="component" value="Unassembled WGS sequence"/>
</dbReference>
<organism evidence="1 2">
    <name type="scientific">Anaerobaca lacustris</name>
    <dbReference type="NCBI Taxonomy" id="3044600"/>
    <lineage>
        <taxon>Bacteria</taxon>
        <taxon>Pseudomonadati</taxon>
        <taxon>Planctomycetota</taxon>
        <taxon>Phycisphaerae</taxon>
        <taxon>Sedimentisphaerales</taxon>
        <taxon>Anaerobacaceae</taxon>
        <taxon>Anaerobaca</taxon>
    </lineage>
</organism>
<dbReference type="EMBL" id="JASCXX010000002">
    <property type="protein sequence ID" value="MDI6447738.1"/>
    <property type="molecule type" value="Genomic_DNA"/>
</dbReference>
<evidence type="ECO:0000313" key="1">
    <source>
        <dbReference type="EMBL" id="MDI6447738.1"/>
    </source>
</evidence>
<reference evidence="1" key="1">
    <citation type="submission" date="2023-05" db="EMBL/GenBank/DDBJ databases">
        <title>Anaerotaeda fermentans gen. nov., sp. nov., a novel anaerobic planctomycete of the new family within the order Sedimentisphaerales isolated from Taman Peninsula, Russia.</title>
        <authorList>
            <person name="Khomyakova M.A."/>
            <person name="Merkel A.Y."/>
            <person name="Slobodkin A.I."/>
        </authorList>
    </citation>
    <scope>NUCLEOTIDE SEQUENCE</scope>
    <source>
        <strain evidence="1">M17dextr</strain>
    </source>
</reference>
<sequence>MDKERIEELANDPRFIPGIYDYCDRWCERCAFTSRCMTYAMSEEAFDSPASRDVKNEAFWSKLGDIFAATAEMVKEKAKELGIDLDAFDGDETAEPVRHIHDIAREQPCSRAAREYAEIVNDWFEANKWHLERKAEELESLAQADVPGTNPADDAVRIKDDIEVIRWYQHQIYVKLCRAAAGMLRGRFEDREDASEDANGSAKVALIGVERSIAAWAALLPHFSDQERAILRLLSVLQRLLSQIEAAFPAARAFLRPGFDA</sequence>
<protein>
    <submittedName>
        <fullName evidence="1">Uncharacterized protein</fullName>
    </submittedName>
</protein>
<proteinExistence type="predicted"/>
<dbReference type="AlphaFoldDB" id="A0AAW6TWE3"/>
<dbReference type="RefSeq" id="WP_349243150.1">
    <property type="nucleotide sequence ID" value="NZ_JASCXX010000002.1"/>
</dbReference>
<evidence type="ECO:0000313" key="2">
    <source>
        <dbReference type="Proteomes" id="UP001431776"/>
    </source>
</evidence>